<keyword evidence="7" id="KW-1185">Reference proteome</keyword>
<comment type="caution">
    <text evidence="6">The sequence shown here is derived from an EMBL/GenBank/DDBJ whole genome shotgun (WGS) entry which is preliminary data.</text>
</comment>
<dbReference type="GO" id="GO:0016987">
    <property type="term" value="F:sigma factor activity"/>
    <property type="evidence" value="ECO:0007669"/>
    <property type="project" value="UniProtKB-KW"/>
</dbReference>
<feature type="domain" description="RNA polymerase sigma-70 region 2" evidence="5">
    <location>
        <begin position="33"/>
        <end position="92"/>
    </location>
</feature>
<evidence type="ECO:0000313" key="7">
    <source>
        <dbReference type="Proteomes" id="UP000320876"/>
    </source>
</evidence>
<dbReference type="SUPFAM" id="SSF88946">
    <property type="entry name" value="Sigma2 domain of RNA polymerase sigma factors"/>
    <property type="match status" value="1"/>
</dbReference>
<keyword evidence="4" id="KW-0804">Transcription</keyword>
<dbReference type="Gene3D" id="1.10.10.10">
    <property type="entry name" value="Winged helix-like DNA-binding domain superfamily/Winged helix DNA-binding domain"/>
    <property type="match status" value="1"/>
</dbReference>
<dbReference type="InterPro" id="IPR007627">
    <property type="entry name" value="RNA_pol_sigma70_r2"/>
</dbReference>
<dbReference type="InterPro" id="IPR036388">
    <property type="entry name" value="WH-like_DNA-bd_sf"/>
</dbReference>
<dbReference type="InterPro" id="IPR013324">
    <property type="entry name" value="RNA_pol_sigma_r3/r4-like"/>
</dbReference>
<keyword evidence="2" id="KW-0805">Transcription regulation</keyword>
<dbReference type="EMBL" id="VFML01000001">
    <property type="protein sequence ID" value="TQJ03503.1"/>
    <property type="molecule type" value="Genomic_DNA"/>
</dbReference>
<proteinExistence type="inferred from homology"/>
<protein>
    <submittedName>
        <fullName evidence="6">RNA polymerase sigma-70 factor (ECF subfamily)</fullName>
    </submittedName>
</protein>
<dbReference type="PANTHER" id="PTHR43133:SF25">
    <property type="entry name" value="RNA POLYMERASE SIGMA FACTOR RFAY-RELATED"/>
    <property type="match status" value="1"/>
</dbReference>
<dbReference type="SUPFAM" id="SSF88659">
    <property type="entry name" value="Sigma3 and sigma4 domains of RNA polymerase sigma factors"/>
    <property type="match status" value="1"/>
</dbReference>
<evidence type="ECO:0000256" key="3">
    <source>
        <dbReference type="ARBA" id="ARBA00023082"/>
    </source>
</evidence>
<gene>
    <name evidence="6" type="ORF">FB471_3265</name>
</gene>
<evidence type="ECO:0000256" key="1">
    <source>
        <dbReference type="ARBA" id="ARBA00010641"/>
    </source>
</evidence>
<name>A0A542DKA0_AMYCI</name>
<evidence type="ECO:0000256" key="4">
    <source>
        <dbReference type="ARBA" id="ARBA00023163"/>
    </source>
</evidence>
<comment type="similarity">
    <text evidence="1">Belongs to the sigma-70 factor family. ECF subfamily.</text>
</comment>
<dbReference type="Pfam" id="PF04542">
    <property type="entry name" value="Sigma70_r2"/>
    <property type="match status" value="1"/>
</dbReference>
<sequence length="190" mass="21454">MVGEGKTVANRGEKNGSAFCSVEIGEFWRECARLRPGLIRAAARYGVETEAEDIVHEAFIRAAGHRELDLGRLTPFLVSVTKRLCVDDIRRRVATQQVGTHRRLLPMPLVGPEETVVDREQARWIIARFGRLSERESFVLFSLDQGLSHGEIARLLGTTRRATESIASRARRRVRDLIARRALRDRVPGD</sequence>
<dbReference type="PANTHER" id="PTHR43133">
    <property type="entry name" value="RNA POLYMERASE ECF-TYPE SIGMA FACTO"/>
    <property type="match status" value="1"/>
</dbReference>
<dbReference type="InterPro" id="IPR039425">
    <property type="entry name" value="RNA_pol_sigma-70-like"/>
</dbReference>
<reference evidence="6 7" key="1">
    <citation type="submission" date="2019-06" db="EMBL/GenBank/DDBJ databases">
        <title>Sequencing the genomes of 1000 actinobacteria strains.</title>
        <authorList>
            <person name="Klenk H.-P."/>
        </authorList>
    </citation>
    <scope>NUCLEOTIDE SEQUENCE [LARGE SCALE GENOMIC DNA]</scope>
    <source>
        <strain evidence="6 7">DSM 45679</strain>
    </source>
</reference>
<keyword evidence="3" id="KW-0731">Sigma factor</keyword>
<organism evidence="6 7">
    <name type="scientific">Amycolatopsis cihanbeyliensis</name>
    <dbReference type="NCBI Taxonomy" id="1128664"/>
    <lineage>
        <taxon>Bacteria</taxon>
        <taxon>Bacillati</taxon>
        <taxon>Actinomycetota</taxon>
        <taxon>Actinomycetes</taxon>
        <taxon>Pseudonocardiales</taxon>
        <taxon>Pseudonocardiaceae</taxon>
        <taxon>Amycolatopsis</taxon>
    </lineage>
</organism>
<dbReference type="GO" id="GO:0006352">
    <property type="term" value="P:DNA-templated transcription initiation"/>
    <property type="evidence" value="ECO:0007669"/>
    <property type="project" value="InterPro"/>
</dbReference>
<dbReference type="Proteomes" id="UP000320876">
    <property type="component" value="Unassembled WGS sequence"/>
</dbReference>
<dbReference type="AlphaFoldDB" id="A0A542DKA0"/>
<dbReference type="Gene3D" id="1.10.1740.10">
    <property type="match status" value="1"/>
</dbReference>
<evidence type="ECO:0000256" key="2">
    <source>
        <dbReference type="ARBA" id="ARBA00023015"/>
    </source>
</evidence>
<evidence type="ECO:0000313" key="6">
    <source>
        <dbReference type="EMBL" id="TQJ03503.1"/>
    </source>
</evidence>
<evidence type="ECO:0000259" key="5">
    <source>
        <dbReference type="Pfam" id="PF04542"/>
    </source>
</evidence>
<accession>A0A542DKA0</accession>
<dbReference type="InterPro" id="IPR013325">
    <property type="entry name" value="RNA_pol_sigma_r2"/>
</dbReference>